<dbReference type="OMA" id="VINGKRW"/>
<keyword evidence="7" id="KW-0067">ATP-binding</keyword>
<dbReference type="AlphaFoldDB" id="A0A0D3KQD9"/>
<dbReference type="GeneID" id="17283244"/>
<dbReference type="HOGENOM" id="CLU_010245_3_0_1"/>
<dbReference type="GO" id="GO:0070733">
    <property type="term" value="F:AMPylase activity"/>
    <property type="evidence" value="ECO:0007669"/>
    <property type="project" value="TreeGrafter"/>
</dbReference>
<keyword evidence="6" id="KW-0547">Nucleotide-binding</keyword>
<dbReference type="GO" id="GO:0046872">
    <property type="term" value="F:metal ion binding"/>
    <property type="evidence" value="ECO:0007669"/>
    <property type="project" value="UniProtKB-KW"/>
</dbReference>
<evidence type="ECO:0000256" key="6">
    <source>
        <dbReference type="ARBA" id="ARBA00022741"/>
    </source>
</evidence>
<dbReference type="RefSeq" id="XP_005790403.1">
    <property type="nucleotide sequence ID" value="XM_005790346.1"/>
</dbReference>
<protein>
    <recommendedName>
        <fullName evidence="9">Selenoprotein O</fullName>
    </recommendedName>
</protein>
<evidence type="ECO:0000256" key="5">
    <source>
        <dbReference type="ARBA" id="ARBA00022723"/>
    </source>
</evidence>
<accession>A0A0D3KQD9</accession>
<reference evidence="10" key="2">
    <citation type="submission" date="2024-10" db="UniProtKB">
        <authorList>
            <consortium name="EnsemblProtists"/>
        </authorList>
    </citation>
    <scope>IDENTIFICATION</scope>
</reference>
<keyword evidence="5" id="KW-0479">Metal-binding</keyword>
<name>A0A0D3KQD9_EMIH1</name>
<dbReference type="GO" id="GO:0005524">
    <property type="term" value="F:ATP binding"/>
    <property type="evidence" value="ECO:0007669"/>
    <property type="project" value="UniProtKB-KW"/>
</dbReference>
<sequence>MLTFGTLAAGRTCPAAAEGSLDCLSARVDNSWIDQLEPDPEARPPNKQAREVHSGHYVIVKPTPLPRPYLIACSPAVLELLEIAAGECTPDTPFVRLFAGDVDAVAGFEQTWATPYALSIYGSEVQPNGAGPTGNGYGDGRAVSIAEVLTSAGARWELQLKGAGKTPFCRNADGRAVLRSSVREYLASEAMHHMGVATTRALSLVGSADETCSATWSGRGRGMHGGDLHQRERCAITTRVARSYLRVGHFELFGRRARSTGCPESRTRNLEQLARHALWREYPPYEPDAPLQPQLLRMAREAAARFADLAAAWVRVGYAQSNFNSDNCLVGGVTVDYGPFGFIEPFSPRWSMWVGSAEGGHFGFLNQPAAAGRNYRIGARELRATIDGYSGVADAAMGRMWAAKLGLAAGAVASGLAAELLALMERHGGVDYTLLWRQLATALERGNGAAGAGEVALLGDVLAVALYEPLSDAQADAWQAWLRPWRGSSAISRSRAVNRYIPREWMLAEAYKGAEQGNHTAVQALQALFARPFDEQPEFEEMYYRRQPAGAAQQGGIGFMS</sequence>
<evidence type="ECO:0000256" key="7">
    <source>
        <dbReference type="ARBA" id="ARBA00022840"/>
    </source>
</evidence>
<evidence type="ECO:0000313" key="11">
    <source>
        <dbReference type="Proteomes" id="UP000013827"/>
    </source>
</evidence>
<dbReference type="InterPro" id="IPR003846">
    <property type="entry name" value="SelO"/>
</dbReference>
<proteinExistence type="inferred from homology"/>
<comment type="cofactor">
    <cofactor evidence="1">
        <name>Mg(2+)</name>
        <dbReference type="ChEBI" id="CHEBI:18420"/>
    </cofactor>
</comment>
<organism evidence="10 11">
    <name type="scientific">Emiliania huxleyi (strain CCMP1516)</name>
    <dbReference type="NCBI Taxonomy" id="280463"/>
    <lineage>
        <taxon>Eukaryota</taxon>
        <taxon>Haptista</taxon>
        <taxon>Haptophyta</taxon>
        <taxon>Prymnesiophyceae</taxon>
        <taxon>Isochrysidales</taxon>
        <taxon>Noelaerhabdaceae</taxon>
        <taxon>Emiliania</taxon>
    </lineage>
</organism>
<reference evidence="11" key="1">
    <citation type="journal article" date="2013" name="Nature">
        <title>Pan genome of the phytoplankton Emiliania underpins its global distribution.</title>
        <authorList>
            <person name="Read B.A."/>
            <person name="Kegel J."/>
            <person name="Klute M.J."/>
            <person name="Kuo A."/>
            <person name="Lefebvre S.C."/>
            <person name="Maumus F."/>
            <person name="Mayer C."/>
            <person name="Miller J."/>
            <person name="Monier A."/>
            <person name="Salamov A."/>
            <person name="Young J."/>
            <person name="Aguilar M."/>
            <person name="Claverie J.M."/>
            <person name="Frickenhaus S."/>
            <person name="Gonzalez K."/>
            <person name="Herman E.K."/>
            <person name="Lin Y.C."/>
            <person name="Napier J."/>
            <person name="Ogata H."/>
            <person name="Sarno A.F."/>
            <person name="Shmutz J."/>
            <person name="Schroeder D."/>
            <person name="de Vargas C."/>
            <person name="Verret F."/>
            <person name="von Dassow P."/>
            <person name="Valentin K."/>
            <person name="Van de Peer Y."/>
            <person name="Wheeler G."/>
            <person name="Dacks J.B."/>
            <person name="Delwiche C.F."/>
            <person name="Dyhrman S.T."/>
            <person name="Glockner G."/>
            <person name="John U."/>
            <person name="Richards T."/>
            <person name="Worden A.Z."/>
            <person name="Zhang X."/>
            <person name="Grigoriev I.V."/>
            <person name="Allen A.E."/>
            <person name="Bidle K."/>
            <person name="Borodovsky M."/>
            <person name="Bowler C."/>
            <person name="Brownlee C."/>
            <person name="Cock J.M."/>
            <person name="Elias M."/>
            <person name="Gladyshev V.N."/>
            <person name="Groth M."/>
            <person name="Guda C."/>
            <person name="Hadaegh A."/>
            <person name="Iglesias-Rodriguez M.D."/>
            <person name="Jenkins J."/>
            <person name="Jones B.M."/>
            <person name="Lawson T."/>
            <person name="Leese F."/>
            <person name="Lindquist E."/>
            <person name="Lobanov A."/>
            <person name="Lomsadze A."/>
            <person name="Malik S.B."/>
            <person name="Marsh M.E."/>
            <person name="Mackinder L."/>
            <person name="Mock T."/>
            <person name="Mueller-Roeber B."/>
            <person name="Pagarete A."/>
            <person name="Parker M."/>
            <person name="Probert I."/>
            <person name="Quesneville H."/>
            <person name="Raines C."/>
            <person name="Rensing S.A."/>
            <person name="Riano-Pachon D.M."/>
            <person name="Richier S."/>
            <person name="Rokitta S."/>
            <person name="Shiraiwa Y."/>
            <person name="Soanes D.M."/>
            <person name="van der Giezen M."/>
            <person name="Wahlund T.M."/>
            <person name="Williams B."/>
            <person name="Wilson W."/>
            <person name="Wolfe G."/>
            <person name="Wurch L.L."/>
        </authorList>
    </citation>
    <scope>NUCLEOTIDE SEQUENCE</scope>
</reference>
<dbReference type="Pfam" id="PF02696">
    <property type="entry name" value="SelO"/>
    <property type="match status" value="1"/>
</dbReference>
<keyword evidence="11" id="KW-1185">Reference proteome</keyword>
<dbReference type="GO" id="GO:0005739">
    <property type="term" value="C:mitochondrion"/>
    <property type="evidence" value="ECO:0007669"/>
    <property type="project" value="TreeGrafter"/>
</dbReference>
<keyword evidence="8" id="KW-0460">Magnesium</keyword>
<keyword evidence="4" id="KW-0548">Nucleotidyltransferase</keyword>
<evidence type="ECO:0000313" key="10">
    <source>
        <dbReference type="EnsemblProtists" id="EOD37974"/>
    </source>
</evidence>
<dbReference type="eggNOG" id="KOG2542">
    <property type="taxonomic scope" value="Eukaryota"/>
</dbReference>
<dbReference type="EnsemblProtists" id="EOD37974">
    <property type="protein sequence ID" value="EOD37974"/>
    <property type="gene ID" value="EMIHUDRAFT_70317"/>
</dbReference>
<keyword evidence="3" id="KW-0808">Transferase</keyword>
<evidence type="ECO:0000256" key="3">
    <source>
        <dbReference type="ARBA" id="ARBA00022679"/>
    </source>
</evidence>
<evidence type="ECO:0000256" key="8">
    <source>
        <dbReference type="ARBA" id="ARBA00022842"/>
    </source>
</evidence>
<evidence type="ECO:0000256" key="2">
    <source>
        <dbReference type="ARBA" id="ARBA00009747"/>
    </source>
</evidence>
<dbReference type="PANTHER" id="PTHR32057:SF14">
    <property type="entry name" value="PROTEIN ADENYLYLTRANSFERASE SELO, MITOCHONDRIAL"/>
    <property type="match status" value="1"/>
</dbReference>
<evidence type="ECO:0000256" key="9">
    <source>
        <dbReference type="ARBA" id="ARBA00031547"/>
    </source>
</evidence>
<dbReference type="PANTHER" id="PTHR32057">
    <property type="entry name" value="PROTEIN ADENYLYLTRANSFERASE SELO, MITOCHONDRIAL"/>
    <property type="match status" value="1"/>
</dbReference>
<dbReference type="KEGG" id="ehx:EMIHUDRAFT_70317"/>
<comment type="similarity">
    <text evidence="2">Belongs to the SELO family.</text>
</comment>
<dbReference type="PaxDb" id="2903-EOD37974"/>
<evidence type="ECO:0000256" key="4">
    <source>
        <dbReference type="ARBA" id="ARBA00022695"/>
    </source>
</evidence>
<dbReference type="Proteomes" id="UP000013827">
    <property type="component" value="Unassembled WGS sequence"/>
</dbReference>
<evidence type="ECO:0000256" key="1">
    <source>
        <dbReference type="ARBA" id="ARBA00001946"/>
    </source>
</evidence>